<feature type="compositionally biased region" description="Low complexity" evidence="1">
    <location>
        <begin position="152"/>
        <end position="168"/>
    </location>
</feature>
<evidence type="ECO:0000313" key="2">
    <source>
        <dbReference type="EMBL" id="KAG2568008.1"/>
    </source>
</evidence>
<feature type="region of interest" description="Disordered" evidence="1">
    <location>
        <begin position="122"/>
        <end position="168"/>
    </location>
</feature>
<gene>
    <name evidence="2" type="ORF">PVAP13_7NG285124</name>
</gene>
<name>A0A8T0Q4G2_PANVG</name>
<dbReference type="Proteomes" id="UP000823388">
    <property type="component" value="Chromosome 7N"/>
</dbReference>
<dbReference type="AlphaFoldDB" id="A0A8T0Q4G2"/>
<sequence length="168" mass="18032">MGQMRPRRIRRRQTLRTRLAAATDSGIVKWRRGALAAGSGFRGRRRPRATDLRWGGCGPGRSEGGRHCGHGRRRSQAAGFAGGGLRHCGLHHGFGTRLLGPGEAGGRGEVHEAVADCLLEAAGHGPPEESSQRASLPARLCASSPGRRPRPRGQQLPEPRPRPLLLTL</sequence>
<organism evidence="2 3">
    <name type="scientific">Panicum virgatum</name>
    <name type="common">Blackwell switchgrass</name>
    <dbReference type="NCBI Taxonomy" id="38727"/>
    <lineage>
        <taxon>Eukaryota</taxon>
        <taxon>Viridiplantae</taxon>
        <taxon>Streptophyta</taxon>
        <taxon>Embryophyta</taxon>
        <taxon>Tracheophyta</taxon>
        <taxon>Spermatophyta</taxon>
        <taxon>Magnoliopsida</taxon>
        <taxon>Liliopsida</taxon>
        <taxon>Poales</taxon>
        <taxon>Poaceae</taxon>
        <taxon>PACMAD clade</taxon>
        <taxon>Panicoideae</taxon>
        <taxon>Panicodae</taxon>
        <taxon>Paniceae</taxon>
        <taxon>Panicinae</taxon>
        <taxon>Panicum</taxon>
        <taxon>Panicum sect. Hiantes</taxon>
    </lineage>
</organism>
<comment type="caution">
    <text evidence="2">The sequence shown here is derived from an EMBL/GenBank/DDBJ whole genome shotgun (WGS) entry which is preliminary data.</text>
</comment>
<proteinExistence type="predicted"/>
<dbReference type="EMBL" id="CM029050">
    <property type="protein sequence ID" value="KAG2568008.1"/>
    <property type="molecule type" value="Genomic_DNA"/>
</dbReference>
<evidence type="ECO:0000256" key="1">
    <source>
        <dbReference type="SAM" id="MobiDB-lite"/>
    </source>
</evidence>
<keyword evidence="3" id="KW-1185">Reference proteome</keyword>
<reference evidence="2" key="1">
    <citation type="submission" date="2020-05" db="EMBL/GenBank/DDBJ databases">
        <title>WGS assembly of Panicum virgatum.</title>
        <authorList>
            <person name="Lovell J.T."/>
            <person name="Jenkins J."/>
            <person name="Shu S."/>
            <person name="Juenger T.E."/>
            <person name="Schmutz J."/>
        </authorList>
    </citation>
    <scope>NUCLEOTIDE SEQUENCE</scope>
    <source>
        <strain evidence="2">AP13</strain>
    </source>
</reference>
<protein>
    <submittedName>
        <fullName evidence="2">Uncharacterized protein</fullName>
    </submittedName>
</protein>
<evidence type="ECO:0000313" key="3">
    <source>
        <dbReference type="Proteomes" id="UP000823388"/>
    </source>
</evidence>
<accession>A0A8T0Q4G2</accession>